<protein>
    <submittedName>
        <fullName evidence="2">Uncharacterized protein</fullName>
    </submittedName>
</protein>
<proteinExistence type="predicted"/>
<organism evidence="2 3">
    <name type="scientific">Suhomyces tanzawaensis NRRL Y-17324</name>
    <dbReference type="NCBI Taxonomy" id="984487"/>
    <lineage>
        <taxon>Eukaryota</taxon>
        <taxon>Fungi</taxon>
        <taxon>Dikarya</taxon>
        <taxon>Ascomycota</taxon>
        <taxon>Saccharomycotina</taxon>
        <taxon>Pichiomycetes</taxon>
        <taxon>Debaryomycetaceae</taxon>
        <taxon>Suhomyces</taxon>
    </lineage>
</organism>
<feature type="non-terminal residue" evidence="2">
    <location>
        <position position="164"/>
    </location>
</feature>
<keyword evidence="3" id="KW-1185">Reference proteome</keyword>
<feature type="region of interest" description="Disordered" evidence="1">
    <location>
        <begin position="95"/>
        <end position="143"/>
    </location>
</feature>
<sequence>ASVHAADSLDVALLTAFVSDFRQHPQQYIGFFATANNVPSGITDLAKTVITYTDLGYTTLLDNSAVNVNNLRSFAEQLPWYTRLASDSDVPASTSGTASVATSGSTTAAASRSGSSASAGRLGSSSSTRASVGSSSAQSSSSNGGVAFIAPAGAVLGAVAVALL</sequence>
<dbReference type="RefSeq" id="XP_020065120.1">
    <property type="nucleotide sequence ID" value="XM_020208680.2"/>
</dbReference>
<evidence type="ECO:0000313" key="3">
    <source>
        <dbReference type="Proteomes" id="UP000094285"/>
    </source>
</evidence>
<reference evidence="3" key="1">
    <citation type="submission" date="2016-05" db="EMBL/GenBank/DDBJ databases">
        <title>Comparative genomics of biotechnologically important yeasts.</title>
        <authorList>
            <consortium name="DOE Joint Genome Institute"/>
            <person name="Riley R."/>
            <person name="Haridas S."/>
            <person name="Wolfe K.H."/>
            <person name="Lopes M.R."/>
            <person name="Hittinger C.T."/>
            <person name="Goker M."/>
            <person name="Salamov A."/>
            <person name="Wisecaver J."/>
            <person name="Long T.M."/>
            <person name="Aerts A.L."/>
            <person name="Barry K."/>
            <person name="Choi C."/>
            <person name="Clum A."/>
            <person name="Coughlan A.Y."/>
            <person name="Deshpande S."/>
            <person name="Douglass A.P."/>
            <person name="Hanson S.J."/>
            <person name="Klenk H.-P."/>
            <person name="Labutti K."/>
            <person name="Lapidus A."/>
            <person name="Lindquist E."/>
            <person name="Lipzen A."/>
            <person name="Meier-Kolthoff J.P."/>
            <person name="Ohm R.A."/>
            <person name="Otillar R.P."/>
            <person name="Pangilinan J."/>
            <person name="Peng Y."/>
            <person name="Rokas A."/>
            <person name="Rosa C.A."/>
            <person name="Scheuner C."/>
            <person name="Sibirny A.A."/>
            <person name="Slot J.C."/>
            <person name="Stielow J.B."/>
            <person name="Sun H."/>
            <person name="Kurtzman C.P."/>
            <person name="Blackwell M."/>
            <person name="Grigoriev I.V."/>
            <person name="Jeffries T.W."/>
        </authorList>
    </citation>
    <scope>NUCLEOTIDE SEQUENCE [LARGE SCALE GENOMIC DNA]</scope>
    <source>
        <strain evidence="3">NRRL Y-17324</strain>
    </source>
</reference>
<feature type="non-terminal residue" evidence="2">
    <location>
        <position position="1"/>
    </location>
</feature>
<gene>
    <name evidence="2" type="ORF">CANTADRAFT_36397</name>
</gene>
<evidence type="ECO:0000313" key="2">
    <source>
        <dbReference type="EMBL" id="ODV79998.1"/>
    </source>
</evidence>
<dbReference type="EMBL" id="KV453911">
    <property type="protein sequence ID" value="ODV79998.1"/>
    <property type="molecule type" value="Genomic_DNA"/>
</dbReference>
<accession>A0A1E4SKG9</accession>
<evidence type="ECO:0000256" key="1">
    <source>
        <dbReference type="SAM" id="MobiDB-lite"/>
    </source>
</evidence>
<dbReference type="Pfam" id="PF00660">
    <property type="entry name" value="SRP1_TIP1"/>
    <property type="match status" value="1"/>
</dbReference>
<dbReference type="AlphaFoldDB" id="A0A1E4SKG9"/>
<dbReference type="Proteomes" id="UP000094285">
    <property type="component" value="Unassembled WGS sequence"/>
</dbReference>
<dbReference type="InterPro" id="IPR000992">
    <property type="entry name" value="SRP1_TIP1"/>
</dbReference>
<name>A0A1E4SKG9_9ASCO</name>
<dbReference type="GeneID" id="30982817"/>